<keyword evidence="2" id="KW-0520">NAD</keyword>
<protein>
    <submittedName>
        <fullName evidence="6">Sulfolactaldehyde 3-reductase</fullName>
        <ecNumber evidence="6">1.1.1.373</ecNumber>
    </submittedName>
</protein>
<dbReference type="SUPFAM" id="SSF51735">
    <property type="entry name" value="NAD(P)-binding Rossmann-fold domains"/>
    <property type="match status" value="1"/>
</dbReference>
<comment type="caution">
    <text evidence="6">The sequence shown here is derived from an EMBL/GenBank/DDBJ whole genome shotgun (WGS) entry which is preliminary data.</text>
</comment>
<dbReference type="EMBL" id="VMKP01000004">
    <property type="protein sequence ID" value="TVO63830.1"/>
    <property type="molecule type" value="Genomic_DNA"/>
</dbReference>
<evidence type="ECO:0000256" key="2">
    <source>
        <dbReference type="ARBA" id="ARBA00023027"/>
    </source>
</evidence>
<evidence type="ECO:0000313" key="7">
    <source>
        <dbReference type="Proteomes" id="UP000316688"/>
    </source>
</evidence>
<dbReference type="Gene3D" id="1.10.1040.10">
    <property type="entry name" value="N-(1-d-carboxylethyl)-l-norvaline Dehydrogenase, domain 2"/>
    <property type="match status" value="1"/>
</dbReference>
<name>A0A557RF96_9GAMM</name>
<dbReference type="Pfam" id="PF03446">
    <property type="entry name" value="NAD_binding_2"/>
    <property type="match status" value="1"/>
</dbReference>
<sequence length="296" mass="30850">MGASVSFIGVGTMGGPMARNLLRAGHRVRVFDLDSRLVAGLEKDGAEVAANAAAAASEADCVITMLPRGEHVESALFGDQGAATAMREGTLYIDMSTILPSHCERFAHRLRAAGVCVVDAPVGRSSQHAIDGKLLIMVGGEAGDVDRARAFLEPLGDTIVHCGPTGAGQKMKLVNNYMSIALNALTAEALVMAESAGLDPEQARSVMLGTVAGQGHMGTTYPAKVLKGDLTPGFMVDLAHKDMGLALAMAGELDAPAWLGAVAHQTYGLARRHGRGAEDWTAVYAALRETAMGDER</sequence>
<dbReference type="InterPro" id="IPR036291">
    <property type="entry name" value="NAD(P)-bd_dom_sf"/>
</dbReference>
<dbReference type="GO" id="GO:0050661">
    <property type="term" value="F:NADP binding"/>
    <property type="evidence" value="ECO:0007669"/>
    <property type="project" value="InterPro"/>
</dbReference>
<dbReference type="InterPro" id="IPR013328">
    <property type="entry name" value="6PGD_dom2"/>
</dbReference>
<dbReference type="InterPro" id="IPR015815">
    <property type="entry name" value="HIBADH-related"/>
</dbReference>
<dbReference type="InterPro" id="IPR029154">
    <property type="entry name" value="HIBADH-like_NADP-bd"/>
</dbReference>
<dbReference type="EC" id="1.1.1.373" evidence="6"/>
<reference evidence="6 7" key="1">
    <citation type="submission" date="2019-07" db="EMBL/GenBank/DDBJ databases">
        <title>Reclasification of Spiribacter aquaticus.</title>
        <authorList>
            <person name="Leon M.J."/>
            <person name="Sanchez-Porro C."/>
            <person name="Ventosa A."/>
        </authorList>
    </citation>
    <scope>NUCLEOTIDE SEQUENCE [LARGE SCALE GENOMIC DNA]</scope>
    <source>
        <strain evidence="6 7">SP30</strain>
    </source>
</reference>
<dbReference type="GO" id="GO:0051287">
    <property type="term" value="F:NAD binding"/>
    <property type="evidence" value="ECO:0007669"/>
    <property type="project" value="InterPro"/>
</dbReference>
<dbReference type="PANTHER" id="PTHR22981:SF7">
    <property type="entry name" value="3-HYDROXYISOBUTYRATE DEHYDROGENASE, MITOCHONDRIAL"/>
    <property type="match status" value="1"/>
</dbReference>
<dbReference type="InterPro" id="IPR008927">
    <property type="entry name" value="6-PGluconate_DH-like_C_sf"/>
</dbReference>
<feature type="domain" description="6-phosphogluconate dehydrogenase NADP-binding" evidence="4">
    <location>
        <begin position="5"/>
        <end position="163"/>
    </location>
</feature>
<gene>
    <name evidence="6" type="primary">yihU</name>
    <name evidence="6" type="ORF">FPL11_09245</name>
</gene>
<dbReference type="GO" id="GO:0061596">
    <property type="term" value="F:3-sulfolactaldehyde reductase activity"/>
    <property type="evidence" value="ECO:0007669"/>
    <property type="project" value="UniProtKB-EC"/>
</dbReference>
<evidence type="ECO:0000259" key="5">
    <source>
        <dbReference type="Pfam" id="PF14833"/>
    </source>
</evidence>
<evidence type="ECO:0000313" key="6">
    <source>
        <dbReference type="EMBL" id="TVO63830.1"/>
    </source>
</evidence>
<dbReference type="Gene3D" id="3.40.50.720">
    <property type="entry name" value="NAD(P)-binding Rossmann-like Domain"/>
    <property type="match status" value="1"/>
</dbReference>
<dbReference type="AlphaFoldDB" id="A0A557RF96"/>
<dbReference type="PANTHER" id="PTHR22981">
    <property type="entry name" value="3-HYDROXYISOBUTYRATE DEHYDROGENASE-RELATED"/>
    <property type="match status" value="1"/>
</dbReference>
<keyword evidence="1 6" id="KW-0560">Oxidoreductase</keyword>
<dbReference type="RefSeq" id="WP_144348348.1">
    <property type="nucleotide sequence ID" value="NZ_VMKP01000004.1"/>
</dbReference>
<evidence type="ECO:0000256" key="3">
    <source>
        <dbReference type="PIRSR" id="PIRSR000103-1"/>
    </source>
</evidence>
<dbReference type="SUPFAM" id="SSF48179">
    <property type="entry name" value="6-phosphogluconate dehydrogenase C-terminal domain-like"/>
    <property type="match status" value="1"/>
</dbReference>
<dbReference type="Proteomes" id="UP000316688">
    <property type="component" value="Unassembled WGS sequence"/>
</dbReference>
<dbReference type="InterPro" id="IPR006115">
    <property type="entry name" value="6PGDH_NADP-bd"/>
</dbReference>
<proteinExistence type="predicted"/>
<evidence type="ECO:0000256" key="1">
    <source>
        <dbReference type="ARBA" id="ARBA00023002"/>
    </source>
</evidence>
<feature type="domain" description="3-hydroxyisobutyrate dehydrogenase-like NAD-binding" evidence="5">
    <location>
        <begin position="166"/>
        <end position="286"/>
    </location>
</feature>
<evidence type="ECO:0000259" key="4">
    <source>
        <dbReference type="Pfam" id="PF03446"/>
    </source>
</evidence>
<dbReference type="Pfam" id="PF14833">
    <property type="entry name" value="NAD_binding_11"/>
    <property type="match status" value="1"/>
</dbReference>
<feature type="active site" evidence="3">
    <location>
        <position position="172"/>
    </location>
</feature>
<keyword evidence="7" id="KW-1185">Reference proteome</keyword>
<accession>A0A557RF96</accession>
<dbReference type="PIRSF" id="PIRSF000103">
    <property type="entry name" value="HIBADH"/>
    <property type="match status" value="1"/>
</dbReference>
<dbReference type="NCBIfam" id="NF012005">
    <property type="entry name" value="PRK15461.1"/>
    <property type="match status" value="1"/>
</dbReference>
<organism evidence="6 7">
    <name type="scientific">Spiribacter aquaticus</name>
    <dbReference type="NCBI Taxonomy" id="1935996"/>
    <lineage>
        <taxon>Bacteria</taxon>
        <taxon>Pseudomonadati</taxon>
        <taxon>Pseudomonadota</taxon>
        <taxon>Gammaproteobacteria</taxon>
        <taxon>Chromatiales</taxon>
        <taxon>Ectothiorhodospiraceae</taxon>
        <taxon>Spiribacter</taxon>
    </lineage>
</organism>